<evidence type="ECO:0000259" key="2">
    <source>
        <dbReference type="Pfam" id="PF00557"/>
    </source>
</evidence>
<accession>A0A0D0V265</accession>
<dbReference type="InterPro" id="IPR036005">
    <property type="entry name" value="Creatinase/aminopeptidase-like"/>
</dbReference>
<reference evidence="3 4" key="1">
    <citation type="submission" date="2015-01" db="EMBL/GenBank/DDBJ databases">
        <title>The Genome Sequence of Cryptococcus gattii Ram5.</title>
        <authorList>
            <consortium name="The Broad Institute Genomics Platform"/>
            <person name="Cuomo C."/>
            <person name="Litvintseva A."/>
            <person name="Chen Y."/>
            <person name="Heitman J."/>
            <person name="Sun S."/>
            <person name="Springer D."/>
            <person name="Dromer F."/>
            <person name="Young S."/>
            <person name="Zeng Q."/>
            <person name="Gargeya S."/>
            <person name="Abouelleil A."/>
            <person name="Alvarado L."/>
            <person name="Chapman S.B."/>
            <person name="Gainer-Dewar J."/>
            <person name="Goldberg J."/>
            <person name="Griggs A."/>
            <person name="Gujja S."/>
            <person name="Hansen M."/>
            <person name="Howarth C."/>
            <person name="Imamovic A."/>
            <person name="Larimer J."/>
            <person name="Murphy C."/>
            <person name="Naylor J."/>
            <person name="Pearson M."/>
            <person name="Priest M."/>
            <person name="Roberts A."/>
            <person name="Saif S."/>
            <person name="Shea T."/>
            <person name="Sykes S."/>
            <person name="Wortman J."/>
            <person name="Nusbaum C."/>
            <person name="Birren B."/>
        </authorList>
    </citation>
    <scope>NUCLEOTIDE SEQUENCE [LARGE SCALE GENOMIC DNA]</scope>
    <source>
        <strain evidence="3 4">Ram5</strain>
    </source>
</reference>
<name>A0A0D0V265_9TREE</name>
<dbReference type="PANTHER" id="PTHR43330:SF8">
    <property type="entry name" value="METHIONINE AMINOPEPTIDASE 1D, MITOCHONDRIAL"/>
    <property type="match status" value="1"/>
</dbReference>
<keyword evidence="4" id="KW-1185">Reference proteome</keyword>
<dbReference type="SUPFAM" id="SSF55920">
    <property type="entry name" value="Creatinase/aminopeptidase"/>
    <property type="match status" value="1"/>
</dbReference>
<dbReference type="GO" id="GO:0070006">
    <property type="term" value="F:metalloaminopeptidase activity"/>
    <property type="evidence" value="ECO:0007669"/>
    <property type="project" value="TreeGrafter"/>
</dbReference>
<proteinExistence type="predicted"/>
<organism evidence="3 4">
    <name type="scientific">Cryptococcus deuterogattii Ram5</name>
    <dbReference type="NCBI Taxonomy" id="1296110"/>
    <lineage>
        <taxon>Eukaryota</taxon>
        <taxon>Fungi</taxon>
        <taxon>Dikarya</taxon>
        <taxon>Basidiomycota</taxon>
        <taxon>Agaricomycotina</taxon>
        <taxon>Tremellomycetes</taxon>
        <taxon>Tremellales</taxon>
        <taxon>Cryptococcaceae</taxon>
        <taxon>Cryptococcus</taxon>
        <taxon>Cryptococcus gattii species complex</taxon>
    </lineage>
</organism>
<dbReference type="PANTHER" id="PTHR43330">
    <property type="entry name" value="METHIONINE AMINOPEPTIDASE"/>
    <property type="match status" value="1"/>
</dbReference>
<sequence>MFRVPSQIFKRAYHPGPSRFGSYPLLLSSSAITSYPKPLPVPDHIRRPQYVPSNFFTAPWGEHNTPEMGVDNETEGGRIGMGSKEERDVRMACKVAAEILKRAGDSVIKPGLTTAQVDKAIHKMIIEHGAYPSPLGYSNYPKSCTTSINNVIVRSRPLHPQDIINIDLTIYLNGYHGDTSATFVLPEVDKLGRELVSATQEALDLGIRVCKPGVQLSEIGKTGARAAQFEHQVLITDDGVEILTI</sequence>
<evidence type="ECO:0000313" key="3">
    <source>
        <dbReference type="EMBL" id="KIR40614.1"/>
    </source>
</evidence>
<feature type="region of interest" description="Disordered" evidence="1">
    <location>
        <begin position="62"/>
        <end position="81"/>
    </location>
</feature>
<dbReference type="OrthoDB" id="3209743at2759"/>
<dbReference type="Proteomes" id="UP000053392">
    <property type="component" value="Unassembled WGS sequence"/>
</dbReference>
<gene>
    <name evidence="3" type="ORF">I313_03265</name>
</gene>
<evidence type="ECO:0000313" key="4">
    <source>
        <dbReference type="Proteomes" id="UP000053392"/>
    </source>
</evidence>
<dbReference type="HOGENOM" id="CLU_1004791_0_0_1"/>
<keyword evidence="3" id="KW-0378">Hydrolase</keyword>
<keyword evidence="3" id="KW-0645">Protease</keyword>
<evidence type="ECO:0000256" key="1">
    <source>
        <dbReference type="SAM" id="MobiDB-lite"/>
    </source>
</evidence>
<dbReference type="AlphaFoldDB" id="A0A0D0V265"/>
<dbReference type="EMBL" id="KN847902">
    <property type="protein sequence ID" value="KIR40614.1"/>
    <property type="molecule type" value="Genomic_DNA"/>
</dbReference>
<feature type="domain" description="Peptidase M24" evidence="2">
    <location>
        <begin position="89"/>
        <end position="225"/>
    </location>
</feature>
<dbReference type="InterPro" id="IPR000994">
    <property type="entry name" value="Pept_M24"/>
</dbReference>
<protein>
    <submittedName>
        <fullName evidence="3">Methionine aminopeptidase, type I</fullName>
    </submittedName>
</protein>
<keyword evidence="3" id="KW-0031">Aminopeptidase</keyword>
<dbReference type="Pfam" id="PF00557">
    <property type="entry name" value="Peptidase_M24"/>
    <property type="match status" value="1"/>
</dbReference>
<dbReference type="Gene3D" id="3.90.230.10">
    <property type="entry name" value="Creatinase/methionine aminopeptidase superfamily"/>
    <property type="match status" value="1"/>
</dbReference>